<keyword evidence="3" id="KW-0813">Transport</keyword>
<evidence type="ECO:0000256" key="5">
    <source>
        <dbReference type="ARBA" id="ARBA00022692"/>
    </source>
</evidence>
<dbReference type="Gene3D" id="1.20.1600.10">
    <property type="entry name" value="Outer membrane efflux proteins (OEP)"/>
    <property type="match status" value="1"/>
</dbReference>
<evidence type="ECO:0000256" key="1">
    <source>
        <dbReference type="ARBA" id="ARBA00004442"/>
    </source>
</evidence>
<evidence type="ECO:0000256" key="6">
    <source>
        <dbReference type="ARBA" id="ARBA00023136"/>
    </source>
</evidence>
<name>A0A2W2B3L9_9BACT</name>
<accession>A0A2W2B3L9</accession>
<comment type="similarity">
    <text evidence="2">Belongs to the outer membrane factor (OMF) (TC 1.B.17) family.</text>
</comment>
<dbReference type="Proteomes" id="UP000248745">
    <property type="component" value="Unassembled WGS sequence"/>
</dbReference>
<dbReference type="OrthoDB" id="654853at2"/>
<dbReference type="GO" id="GO:0009279">
    <property type="term" value="C:cell outer membrane"/>
    <property type="evidence" value="ECO:0007669"/>
    <property type="project" value="UniProtKB-SubCell"/>
</dbReference>
<keyword evidence="6" id="KW-0472">Membrane</keyword>
<dbReference type="EMBL" id="QKTW01000030">
    <property type="protein sequence ID" value="PZF70819.1"/>
    <property type="molecule type" value="Genomic_DNA"/>
</dbReference>
<evidence type="ECO:0000256" key="3">
    <source>
        <dbReference type="ARBA" id="ARBA00022448"/>
    </source>
</evidence>
<keyword evidence="9" id="KW-0732">Signal</keyword>
<evidence type="ECO:0000256" key="4">
    <source>
        <dbReference type="ARBA" id="ARBA00022452"/>
    </source>
</evidence>
<evidence type="ECO:0000256" key="2">
    <source>
        <dbReference type="ARBA" id="ARBA00007613"/>
    </source>
</evidence>
<dbReference type="GO" id="GO:0015562">
    <property type="term" value="F:efflux transmembrane transporter activity"/>
    <property type="evidence" value="ECO:0007669"/>
    <property type="project" value="InterPro"/>
</dbReference>
<evidence type="ECO:0000256" key="8">
    <source>
        <dbReference type="SAM" id="Coils"/>
    </source>
</evidence>
<feature type="signal peptide" evidence="9">
    <location>
        <begin position="1"/>
        <end position="28"/>
    </location>
</feature>
<dbReference type="GO" id="GO:1990281">
    <property type="term" value="C:efflux pump complex"/>
    <property type="evidence" value="ECO:0007669"/>
    <property type="project" value="TreeGrafter"/>
</dbReference>
<keyword evidence="11" id="KW-1185">Reference proteome</keyword>
<dbReference type="Pfam" id="PF02321">
    <property type="entry name" value="OEP"/>
    <property type="match status" value="2"/>
</dbReference>
<evidence type="ECO:0000256" key="9">
    <source>
        <dbReference type="SAM" id="SignalP"/>
    </source>
</evidence>
<evidence type="ECO:0000313" key="10">
    <source>
        <dbReference type="EMBL" id="PZF70819.1"/>
    </source>
</evidence>
<dbReference type="InterPro" id="IPR003423">
    <property type="entry name" value="OMP_efflux"/>
</dbReference>
<gene>
    <name evidence="10" type="ORF">DN068_21490</name>
</gene>
<keyword evidence="7" id="KW-0998">Cell outer membrane</keyword>
<organism evidence="10 11">
    <name type="scientific">Taibaiella soli</name>
    <dbReference type="NCBI Taxonomy" id="1649169"/>
    <lineage>
        <taxon>Bacteria</taxon>
        <taxon>Pseudomonadati</taxon>
        <taxon>Bacteroidota</taxon>
        <taxon>Chitinophagia</taxon>
        <taxon>Chitinophagales</taxon>
        <taxon>Chitinophagaceae</taxon>
        <taxon>Taibaiella</taxon>
    </lineage>
</organism>
<sequence length="470" mass="52546">MKQHLRARLHGRCGRLILMGLCTIFVSAANGQTLSLYDAVNKTIDNYPEIKRQEQELKASQAHITTVAGNMLPSLRLMDEVNVASANSLPGSYLPLSVIPSTSGAVRPENNGQAASGNIAMSLLEWELYNFGYKQAEKSAASAQMQVSKANLSANKYVLSEQVIALYLDWLKKFRLLQIEQENLDRVSVAFNIIRATVISGLKPGVDSSTASAQYAQSRISYLQAYTDYKNEQITLATYTGLDTAMVKPDTAAVSLMLKAYPQAWNISDSVSDSHPILNVYEKQYQEQLARNKATDKKYMPKLSLESAAWARGSSISNTDQYADLQQGFGYSRYNYLVGLAVSYNLFDIKHRHDEHQENNFRMQAKEEALKTAELNLNKALQQANVAYQNTLDKLNELPVQLHSANDAYNQQLALYKSGLNTLIDLTNAQYVLKQAETNFVITQDELLQLLHTRAGLSNQLDLFLEKFKS</sequence>
<comment type="caution">
    <text evidence="10">The sequence shown here is derived from an EMBL/GenBank/DDBJ whole genome shotgun (WGS) entry which is preliminary data.</text>
</comment>
<feature type="coiled-coil region" evidence="8">
    <location>
        <begin position="363"/>
        <end position="398"/>
    </location>
</feature>
<dbReference type="InterPro" id="IPR051906">
    <property type="entry name" value="TolC-like"/>
</dbReference>
<keyword evidence="8" id="KW-0175">Coiled coil</keyword>
<keyword evidence="4" id="KW-1134">Transmembrane beta strand</keyword>
<protein>
    <recommendedName>
        <fullName evidence="12">TolC family protein</fullName>
    </recommendedName>
</protein>
<evidence type="ECO:0000313" key="11">
    <source>
        <dbReference type="Proteomes" id="UP000248745"/>
    </source>
</evidence>
<feature type="chain" id="PRO_5015919423" description="TolC family protein" evidence="9">
    <location>
        <begin position="29"/>
        <end position="470"/>
    </location>
</feature>
<dbReference type="PANTHER" id="PTHR30026:SF20">
    <property type="entry name" value="OUTER MEMBRANE PROTEIN TOLC"/>
    <property type="match status" value="1"/>
</dbReference>
<comment type="subcellular location">
    <subcellularLocation>
        <location evidence="1">Cell outer membrane</location>
    </subcellularLocation>
</comment>
<reference evidence="10 11" key="1">
    <citation type="submission" date="2018-06" db="EMBL/GenBank/DDBJ databases">
        <title>Mucibacter soli gen. nov., sp. nov., a new member of the family Chitinophagaceae producing mucin.</title>
        <authorList>
            <person name="Kim M.-K."/>
            <person name="Park S."/>
            <person name="Kim T.-S."/>
            <person name="Joung Y."/>
            <person name="Han J.-H."/>
            <person name="Kim S.B."/>
        </authorList>
    </citation>
    <scope>NUCLEOTIDE SEQUENCE [LARGE SCALE GENOMIC DNA]</scope>
    <source>
        <strain evidence="10 11">R1-15</strain>
    </source>
</reference>
<dbReference type="PANTHER" id="PTHR30026">
    <property type="entry name" value="OUTER MEMBRANE PROTEIN TOLC"/>
    <property type="match status" value="1"/>
</dbReference>
<proteinExistence type="inferred from homology"/>
<dbReference type="SUPFAM" id="SSF56954">
    <property type="entry name" value="Outer membrane efflux proteins (OEP)"/>
    <property type="match status" value="1"/>
</dbReference>
<keyword evidence="5" id="KW-0812">Transmembrane</keyword>
<evidence type="ECO:0008006" key="12">
    <source>
        <dbReference type="Google" id="ProtNLM"/>
    </source>
</evidence>
<dbReference type="RefSeq" id="WP_111001020.1">
    <property type="nucleotide sequence ID" value="NZ_QKTW01000030.1"/>
</dbReference>
<dbReference type="GO" id="GO:0015288">
    <property type="term" value="F:porin activity"/>
    <property type="evidence" value="ECO:0007669"/>
    <property type="project" value="TreeGrafter"/>
</dbReference>
<dbReference type="AlphaFoldDB" id="A0A2W2B3L9"/>
<evidence type="ECO:0000256" key="7">
    <source>
        <dbReference type="ARBA" id="ARBA00023237"/>
    </source>
</evidence>